<dbReference type="EMBL" id="JAPDPI010000015">
    <property type="protein sequence ID" value="MCW3805701.1"/>
    <property type="molecule type" value="Genomic_DNA"/>
</dbReference>
<proteinExistence type="predicted"/>
<comment type="caution">
    <text evidence="2">The sequence shown here is derived from an EMBL/GenBank/DDBJ whole genome shotgun (WGS) entry which is preliminary data.</text>
</comment>
<dbReference type="RefSeq" id="WP_301199068.1">
    <property type="nucleotide sequence ID" value="NZ_JAPDPI010000015.1"/>
</dbReference>
<dbReference type="Proteomes" id="UP001207408">
    <property type="component" value="Unassembled WGS sequence"/>
</dbReference>
<sequence>MSHTIRTLTISSQGSLIDERGSKHTPPANWSFLPAGDAGITRKVTSKGIYWKVVFKKGRRTMSKGVWAPMQNIDIAIKEVQAKRNTAEYQKQKIYNQQRRDKQQQEYEGEFCRQVEIFLNFHPQYQLIAKTVAILVTKHAIPVGSGTVARTAMIPIEERAGKAVVAWMRHQTTGYDDMHIPKIKGERRNVRRNLAHKSISTLEVYRKGIAIPGSCPLKRALEKLTQAK</sequence>
<dbReference type="AlphaFoldDB" id="A0AAE3MDN7"/>
<organism evidence="2 3">
    <name type="scientific">Plebeiibacterium marinum</name>
    <dbReference type="NCBI Taxonomy" id="2992111"/>
    <lineage>
        <taxon>Bacteria</taxon>
        <taxon>Pseudomonadati</taxon>
        <taxon>Bacteroidota</taxon>
        <taxon>Bacteroidia</taxon>
        <taxon>Marinilabiliales</taxon>
        <taxon>Marinilabiliaceae</taxon>
        <taxon>Plebeiibacterium</taxon>
    </lineage>
</organism>
<dbReference type="InterPro" id="IPR018744">
    <property type="entry name" value="DUF2293"/>
</dbReference>
<accession>A0AAE3MDN7</accession>
<feature type="domain" description="DUF2293" evidence="1">
    <location>
        <begin position="121"/>
        <end position="206"/>
    </location>
</feature>
<dbReference type="Pfam" id="PF10056">
    <property type="entry name" value="DUF2293"/>
    <property type="match status" value="1"/>
</dbReference>
<reference evidence="2" key="1">
    <citation type="submission" date="2022-10" db="EMBL/GenBank/DDBJ databases">
        <authorList>
            <person name="Yu W.X."/>
        </authorList>
    </citation>
    <scope>NUCLEOTIDE SEQUENCE</scope>
    <source>
        <strain evidence="2">D04</strain>
    </source>
</reference>
<evidence type="ECO:0000259" key="1">
    <source>
        <dbReference type="Pfam" id="PF10056"/>
    </source>
</evidence>
<protein>
    <submittedName>
        <fullName evidence="2">DUF2293 domain-containing protein</fullName>
    </submittedName>
</protein>
<evidence type="ECO:0000313" key="3">
    <source>
        <dbReference type="Proteomes" id="UP001207408"/>
    </source>
</evidence>
<keyword evidence="3" id="KW-1185">Reference proteome</keyword>
<name>A0AAE3MDN7_9BACT</name>
<gene>
    <name evidence="2" type="ORF">OM074_08665</name>
</gene>
<evidence type="ECO:0000313" key="2">
    <source>
        <dbReference type="EMBL" id="MCW3805701.1"/>
    </source>
</evidence>